<evidence type="ECO:0000256" key="1">
    <source>
        <dbReference type="ARBA" id="ARBA00022555"/>
    </source>
</evidence>
<dbReference type="AlphaFoldDB" id="C8X4V7"/>
<evidence type="ECO:0000313" key="10">
    <source>
        <dbReference type="Proteomes" id="UP000001052"/>
    </source>
</evidence>
<evidence type="ECO:0000256" key="7">
    <source>
        <dbReference type="HAMAP-Rule" id="MF_02060"/>
    </source>
</evidence>
<keyword evidence="10" id="KW-1185">Reference proteome</keyword>
<dbReference type="EMBL" id="CP001734">
    <property type="protein sequence ID" value="ACV69454.1"/>
    <property type="molecule type" value="Genomic_DNA"/>
</dbReference>
<dbReference type="HAMAP" id="MF_02060">
    <property type="entry name" value="tRNA_methyltr_TrmH"/>
    <property type="match status" value="1"/>
</dbReference>
<feature type="binding site" evidence="7">
    <location>
        <position position="150"/>
    </location>
    <ligand>
        <name>S-adenosyl-L-methionine</name>
        <dbReference type="ChEBI" id="CHEBI:59789"/>
    </ligand>
</feature>
<keyword evidence="6 7" id="KW-0694">RNA-binding</keyword>
<comment type="similarity">
    <text evidence="7">Belongs to the class IV-like SAM-binding methyltransferase superfamily. RNA methyltransferase TrmH family.</text>
</comment>
<evidence type="ECO:0000256" key="3">
    <source>
        <dbReference type="ARBA" id="ARBA00022679"/>
    </source>
</evidence>
<keyword evidence="1 7" id="KW-0820">tRNA-binding</keyword>
<dbReference type="InterPro" id="IPR033671">
    <property type="entry name" value="TrmH"/>
</dbReference>
<sequence>MTDPKSHPRPRTEAREKRIREVLARRQKDLTLVMNNIHDPHNVAAIMRSCDAFGVPDVHLLYTSEAFPALGRRASASARKWVGRHHHTSSEALAGHLRDHGMRILSTSCSPSARPLPEWEFTSPTAIVLGNEHRGVDPALRSHIDGELFIPMQGMVQSFNVSVAAAIILYEAWRQRNRHGLYDHPSYSPEELETRYQQWIAK</sequence>
<dbReference type="SUPFAM" id="SSF75217">
    <property type="entry name" value="alpha/beta knot"/>
    <property type="match status" value="1"/>
</dbReference>
<evidence type="ECO:0000256" key="4">
    <source>
        <dbReference type="ARBA" id="ARBA00022691"/>
    </source>
</evidence>
<dbReference type="OrthoDB" id="9785673at2"/>
<dbReference type="Pfam" id="PF00588">
    <property type="entry name" value="SpoU_methylase"/>
    <property type="match status" value="1"/>
</dbReference>
<dbReference type="InterPro" id="IPR001537">
    <property type="entry name" value="SpoU_MeTrfase"/>
</dbReference>
<dbReference type="GO" id="GO:0000049">
    <property type="term" value="F:tRNA binding"/>
    <property type="evidence" value="ECO:0007669"/>
    <property type="project" value="UniProtKB-UniRule"/>
</dbReference>
<dbReference type="Proteomes" id="UP000001052">
    <property type="component" value="Chromosome"/>
</dbReference>
<name>C8X4V7_DESRD</name>
<comment type="function">
    <text evidence="7">Catalyzes the 2'-O methylation of guanosine at position 18 in tRNA.</text>
</comment>
<evidence type="ECO:0000256" key="5">
    <source>
        <dbReference type="ARBA" id="ARBA00022694"/>
    </source>
</evidence>
<dbReference type="GO" id="GO:0002938">
    <property type="term" value="P:tRNA guanine ribose methylation"/>
    <property type="evidence" value="ECO:0007669"/>
    <property type="project" value="UniProtKB-UniRule"/>
</dbReference>
<evidence type="ECO:0000256" key="6">
    <source>
        <dbReference type="ARBA" id="ARBA00022884"/>
    </source>
</evidence>
<dbReference type="GO" id="GO:0141100">
    <property type="term" value="F:tRNA (guanine(18)-2'-O)-methyltransferase activity"/>
    <property type="evidence" value="ECO:0007669"/>
    <property type="project" value="UniProtKB-UniRule"/>
</dbReference>
<dbReference type="STRING" id="485915.Dret_2170"/>
<dbReference type="InterPro" id="IPR029026">
    <property type="entry name" value="tRNA_m1G_MTases_N"/>
</dbReference>
<dbReference type="eggNOG" id="COG0566">
    <property type="taxonomic scope" value="Bacteria"/>
</dbReference>
<feature type="domain" description="tRNA/rRNA methyltransferase SpoU type" evidence="8">
    <location>
        <begin position="30"/>
        <end position="170"/>
    </location>
</feature>
<evidence type="ECO:0000313" key="9">
    <source>
        <dbReference type="EMBL" id="ACV69454.1"/>
    </source>
</evidence>
<comment type="caution">
    <text evidence="7">Lacks conserved residue(s) required for the propagation of feature annotation.</text>
</comment>
<feature type="binding site" evidence="7">
    <location>
        <position position="107"/>
    </location>
    <ligand>
        <name>S-adenosyl-L-methionine</name>
        <dbReference type="ChEBI" id="CHEBI:59789"/>
    </ligand>
</feature>
<organism evidence="9 10">
    <name type="scientific">Desulfohalobium retbaense (strain ATCC 49708 / DSM 5692 / JCM 16813 / HR100)</name>
    <dbReference type="NCBI Taxonomy" id="485915"/>
    <lineage>
        <taxon>Bacteria</taxon>
        <taxon>Pseudomonadati</taxon>
        <taxon>Thermodesulfobacteriota</taxon>
        <taxon>Desulfovibrionia</taxon>
        <taxon>Desulfovibrionales</taxon>
        <taxon>Desulfohalobiaceae</taxon>
        <taxon>Desulfohalobium</taxon>
    </lineage>
</organism>
<dbReference type="EC" id="2.1.1.34" evidence="7"/>
<protein>
    <recommendedName>
        <fullName evidence="7">tRNA (guanosine(18)-2'-O)-methyltransferase</fullName>
        <ecNumber evidence="7">2.1.1.34</ecNumber>
    </recommendedName>
    <alternativeName>
        <fullName evidence="7">tRNA [Gm18] methyltransferase</fullName>
    </alternativeName>
</protein>
<keyword evidence="4 7" id="KW-0949">S-adenosyl-L-methionine</keyword>
<dbReference type="RefSeq" id="WP_015752595.1">
    <property type="nucleotide sequence ID" value="NC_013223.1"/>
</dbReference>
<dbReference type="CDD" id="cd18092">
    <property type="entry name" value="SpoU-like_TrmH"/>
    <property type="match status" value="1"/>
</dbReference>
<evidence type="ECO:0000259" key="8">
    <source>
        <dbReference type="Pfam" id="PF00588"/>
    </source>
</evidence>
<comment type="catalytic activity">
    <reaction evidence="7">
        <text>guanosine(18) in tRNA + S-adenosyl-L-methionine = 2'-O-methylguanosine(18) in tRNA + S-adenosyl-L-homocysteine + H(+)</text>
        <dbReference type="Rhea" id="RHEA:20077"/>
        <dbReference type="Rhea" id="RHEA-COMP:10190"/>
        <dbReference type="Rhea" id="RHEA-COMP:10192"/>
        <dbReference type="ChEBI" id="CHEBI:15378"/>
        <dbReference type="ChEBI" id="CHEBI:57856"/>
        <dbReference type="ChEBI" id="CHEBI:59789"/>
        <dbReference type="ChEBI" id="CHEBI:74269"/>
        <dbReference type="ChEBI" id="CHEBI:74445"/>
        <dbReference type="EC" id="2.1.1.34"/>
    </reaction>
</comment>
<reference evidence="9 10" key="2">
    <citation type="journal article" date="2010" name="Stand. Genomic Sci.">
        <title>Complete genome sequence of Desulfohalobium retbaense type strain (HR(100)).</title>
        <authorList>
            <person name="Spring S."/>
            <person name="Nolan M."/>
            <person name="Lapidus A."/>
            <person name="Glavina Del Rio T."/>
            <person name="Copeland A."/>
            <person name="Tice H."/>
            <person name="Cheng J.F."/>
            <person name="Lucas S."/>
            <person name="Land M."/>
            <person name="Chen F."/>
            <person name="Bruce D."/>
            <person name="Goodwin L."/>
            <person name="Pitluck S."/>
            <person name="Ivanova N."/>
            <person name="Mavromatis K."/>
            <person name="Mikhailova N."/>
            <person name="Pati A."/>
            <person name="Chen A."/>
            <person name="Palaniappan K."/>
            <person name="Hauser L."/>
            <person name="Chang Y.J."/>
            <person name="Jeffries C.D."/>
            <person name="Munk C."/>
            <person name="Kiss H."/>
            <person name="Chain P."/>
            <person name="Han C."/>
            <person name="Brettin T."/>
            <person name="Detter J.C."/>
            <person name="Schuler E."/>
            <person name="Goker M."/>
            <person name="Rohde M."/>
            <person name="Bristow J."/>
            <person name="Eisen J.A."/>
            <person name="Markowitz V."/>
            <person name="Hugenholtz P."/>
            <person name="Kyrpides N.C."/>
            <person name="Klenk H.P."/>
        </authorList>
    </citation>
    <scope>NUCLEOTIDE SEQUENCE [LARGE SCALE GENOMIC DNA]</scope>
    <source>
        <strain evidence="9 10">DSM 5692</strain>
    </source>
</reference>
<dbReference type="InterPro" id="IPR029028">
    <property type="entry name" value="Alpha/beta_knot_MTases"/>
</dbReference>
<proteinExistence type="inferred from homology"/>
<dbReference type="Gene3D" id="3.40.1280.10">
    <property type="match status" value="1"/>
</dbReference>
<keyword evidence="2 7" id="KW-0489">Methyltransferase</keyword>
<accession>C8X4V7</accession>
<keyword evidence="5 7" id="KW-0819">tRNA processing</keyword>
<dbReference type="HOGENOM" id="CLU_021322_4_2_7"/>
<dbReference type="PANTHER" id="PTHR43453:SF1">
    <property type="entry name" value="TRNA_RRNA METHYLTRANSFERASE SPOU TYPE DOMAIN-CONTAINING PROTEIN"/>
    <property type="match status" value="1"/>
</dbReference>
<keyword evidence="3 7" id="KW-0808">Transferase</keyword>
<dbReference type="KEGG" id="drt:Dret_2170"/>
<reference evidence="10" key="1">
    <citation type="submission" date="2009-09" db="EMBL/GenBank/DDBJ databases">
        <title>The complete chromosome of Desulfohalobium retbaense DSM 5692.</title>
        <authorList>
            <consortium name="US DOE Joint Genome Institute (JGI-PGF)"/>
            <person name="Lucas S."/>
            <person name="Copeland A."/>
            <person name="Lapidus A."/>
            <person name="Glavina del Rio T."/>
            <person name="Dalin E."/>
            <person name="Tice H."/>
            <person name="Bruce D."/>
            <person name="Goodwin L."/>
            <person name="Pitluck S."/>
            <person name="Kyrpides N."/>
            <person name="Mavromatis K."/>
            <person name="Ivanova N."/>
            <person name="Mikhailova N."/>
            <person name="Munk A.C."/>
            <person name="Brettin T."/>
            <person name="Detter J.C."/>
            <person name="Han C."/>
            <person name="Tapia R."/>
            <person name="Larimer F."/>
            <person name="Land M."/>
            <person name="Hauser L."/>
            <person name="Markowitz V."/>
            <person name="Cheng J.-F."/>
            <person name="Hugenholtz P."/>
            <person name="Woyke T."/>
            <person name="Wu D."/>
            <person name="Spring S."/>
            <person name="Klenk H.-P."/>
            <person name="Eisen J.A."/>
        </authorList>
    </citation>
    <scope>NUCLEOTIDE SEQUENCE [LARGE SCALE GENOMIC DNA]</scope>
    <source>
        <strain evidence="10">DSM 5692</strain>
    </source>
</reference>
<gene>
    <name evidence="7" type="primary">trmH</name>
    <name evidence="9" type="ordered locus">Dret_2170</name>
</gene>
<dbReference type="PANTHER" id="PTHR43453">
    <property type="entry name" value="RRNA METHYLASE-LIKE"/>
    <property type="match status" value="1"/>
</dbReference>
<evidence type="ECO:0000256" key="2">
    <source>
        <dbReference type="ARBA" id="ARBA00022603"/>
    </source>
</evidence>